<dbReference type="HOGENOM" id="CLU_085114_0_0_1"/>
<dbReference type="PRINTS" id="PR00125">
    <property type="entry name" value="ATPASEDELTA"/>
</dbReference>
<evidence type="ECO:0000313" key="10">
    <source>
        <dbReference type="Proteomes" id="UP000002866"/>
    </source>
</evidence>
<dbReference type="OMA" id="MVDNIQD"/>
<gene>
    <name evidence="9" type="primary">TBLA0C03350</name>
    <name evidence="9" type="ORF">TBLA_0C03350</name>
</gene>
<comment type="subcellular location">
    <subcellularLocation>
        <location evidence="1">Membrane</location>
    </subcellularLocation>
</comment>
<evidence type="ECO:0000256" key="1">
    <source>
        <dbReference type="ARBA" id="ARBA00004370"/>
    </source>
</evidence>
<dbReference type="InterPro" id="IPR000711">
    <property type="entry name" value="ATPase_OSCP/dsu"/>
</dbReference>
<dbReference type="InterPro" id="IPR020781">
    <property type="entry name" value="ATPase_OSCP/d_CS"/>
</dbReference>
<accession>I2H186</accession>
<evidence type="ECO:0000256" key="2">
    <source>
        <dbReference type="ARBA" id="ARBA00007046"/>
    </source>
</evidence>
<dbReference type="PROSITE" id="PS00389">
    <property type="entry name" value="ATPASE_DELTA"/>
    <property type="match status" value="1"/>
</dbReference>
<keyword evidence="7" id="KW-0472">Membrane</keyword>
<evidence type="ECO:0000256" key="3">
    <source>
        <dbReference type="ARBA" id="ARBA00014723"/>
    </source>
</evidence>
<sequence>MFRTTFIRAASTASKSSVKVPVKLFGIDGTYATALFTAAAKDSDINAAAKSLSSLANVVETDKKVQDILNTPALSAEDRTDIVNVLVKSSSPVDKTVSNMLSILAENNRLSILPKISNQFSILADAYNGIVKGTVTSSVKLDSKIFKRLEKSIASSELVGQGKTLRLENVIKPDIKGGLIVEVGDKTVDLSLATKIQRLNKLLEEDL</sequence>
<evidence type="ECO:0000256" key="7">
    <source>
        <dbReference type="ARBA" id="ARBA00023136"/>
    </source>
</evidence>
<dbReference type="InParanoid" id="I2H186"/>
<dbReference type="PANTHER" id="PTHR11910">
    <property type="entry name" value="ATP SYNTHASE DELTA CHAIN"/>
    <property type="match status" value="1"/>
</dbReference>
<dbReference type="NCBIfam" id="TIGR01145">
    <property type="entry name" value="ATP_synt_delta"/>
    <property type="match status" value="1"/>
</dbReference>
<dbReference type="FunCoup" id="I2H186">
    <property type="interactions" value="742"/>
</dbReference>
<dbReference type="KEGG" id="tbl:TBLA_0C03350"/>
<dbReference type="GeneID" id="14495118"/>
<dbReference type="InterPro" id="IPR026015">
    <property type="entry name" value="ATP_synth_OSCP/delta_N_sf"/>
</dbReference>
<evidence type="ECO:0000256" key="5">
    <source>
        <dbReference type="ARBA" id="ARBA00022781"/>
    </source>
</evidence>
<dbReference type="EMBL" id="HE806318">
    <property type="protein sequence ID" value="CCH60138.1"/>
    <property type="molecule type" value="Genomic_DNA"/>
</dbReference>
<evidence type="ECO:0000256" key="6">
    <source>
        <dbReference type="ARBA" id="ARBA00023065"/>
    </source>
</evidence>
<dbReference type="STRING" id="1071380.I2H186"/>
<dbReference type="AlphaFoldDB" id="I2H186"/>
<keyword evidence="4" id="KW-0813">Transport</keyword>
<dbReference type="Gene3D" id="1.10.520.20">
    <property type="entry name" value="N-terminal domain of the delta subunit of the F1F0-ATP synthase"/>
    <property type="match status" value="1"/>
</dbReference>
<keyword evidence="5" id="KW-0375">Hydrogen ion transport</keyword>
<dbReference type="HAMAP" id="MF_01416">
    <property type="entry name" value="ATP_synth_delta_bact"/>
    <property type="match status" value="1"/>
</dbReference>
<organism evidence="9 10">
    <name type="scientific">Henningerozyma blattae (strain ATCC 34711 / CBS 6284 / DSM 70876 / NBRC 10599 / NRRL Y-10934 / UCD 77-7)</name>
    <name type="common">Yeast</name>
    <name type="synonym">Tetrapisispora blattae</name>
    <dbReference type="NCBI Taxonomy" id="1071380"/>
    <lineage>
        <taxon>Eukaryota</taxon>
        <taxon>Fungi</taxon>
        <taxon>Dikarya</taxon>
        <taxon>Ascomycota</taxon>
        <taxon>Saccharomycotina</taxon>
        <taxon>Saccharomycetes</taxon>
        <taxon>Saccharomycetales</taxon>
        <taxon>Saccharomycetaceae</taxon>
        <taxon>Henningerozyma</taxon>
    </lineage>
</organism>
<dbReference type="Pfam" id="PF00213">
    <property type="entry name" value="OSCP"/>
    <property type="match status" value="1"/>
</dbReference>
<evidence type="ECO:0000256" key="4">
    <source>
        <dbReference type="ARBA" id="ARBA00022448"/>
    </source>
</evidence>
<proteinExistence type="inferred from homology"/>
<evidence type="ECO:0000256" key="8">
    <source>
        <dbReference type="ARBA" id="ARBA00023310"/>
    </source>
</evidence>
<dbReference type="GO" id="GO:0045259">
    <property type="term" value="C:proton-transporting ATP synthase complex"/>
    <property type="evidence" value="ECO:0007669"/>
    <property type="project" value="EnsemblFungi"/>
</dbReference>
<comment type="similarity">
    <text evidence="2">Belongs to the ATPase delta chain family.</text>
</comment>
<dbReference type="OrthoDB" id="1262810at2759"/>
<dbReference type="eggNOG" id="KOG1662">
    <property type="taxonomic scope" value="Eukaryota"/>
</dbReference>
<name>I2H186_HENB6</name>
<dbReference type="GO" id="GO:0005743">
    <property type="term" value="C:mitochondrial inner membrane"/>
    <property type="evidence" value="ECO:0007669"/>
    <property type="project" value="EnsemblFungi"/>
</dbReference>
<keyword evidence="8" id="KW-0066">ATP synthesis</keyword>
<protein>
    <recommendedName>
        <fullName evidence="3">ATP synthase subunit 5, mitochondrial</fullName>
    </recommendedName>
</protein>
<dbReference type="RefSeq" id="XP_004179657.1">
    <property type="nucleotide sequence ID" value="XM_004179609.1"/>
</dbReference>
<dbReference type="SUPFAM" id="SSF47928">
    <property type="entry name" value="N-terminal domain of the delta subunit of the F1F0-ATP synthase"/>
    <property type="match status" value="1"/>
</dbReference>
<keyword evidence="10" id="KW-1185">Reference proteome</keyword>
<dbReference type="Proteomes" id="UP000002866">
    <property type="component" value="Chromosome 3"/>
</dbReference>
<reference evidence="9 10" key="1">
    <citation type="journal article" date="2011" name="Proc. Natl. Acad. Sci. U.S.A.">
        <title>Evolutionary erosion of yeast sex chromosomes by mating-type switching accidents.</title>
        <authorList>
            <person name="Gordon J.L."/>
            <person name="Armisen D."/>
            <person name="Proux-Wera E."/>
            <person name="Oheigeartaigh S.S."/>
            <person name="Byrne K.P."/>
            <person name="Wolfe K.H."/>
        </authorList>
    </citation>
    <scope>NUCLEOTIDE SEQUENCE [LARGE SCALE GENOMIC DNA]</scope>
    <source>
        <strain evidence="10">ATCC 34711 / CBS 6284 / DSM 70876 / NBRC 10599 / NRRL Y-10934 / UCD 77-7</strain>
    </source>
</reference>
<keyword evidence="6" id="KW-0406">Ion transport</keyword>
<dbReference type="GO" id="GO:0046933">
    <property type="term" value="F:proton-transporting ATP synthase activity, rotational mechanism"/>
    <property type="evidence" value="ECO:0007669"/>
    <property type="project" value="EnsemblFungi"/>
</dbReference>
<evidence type="ECO:0000313" key="9">
    <source>
        <dbReference type="EMBL" id="CCH60138.1"/>
    </source>
</evidence>